<dbReference type="PANTHER" id="PTHR10629">
    <property type="entry name" value="CYTOSINE-SPECIFIC METHYLTRANSFERASE"/>
    <property type="match status" value="1"/>
</dbReference>
<evidence type="ECO:0000256" key="1">
    <source>
        <dbReference type="ARBA" id="ARBA00022603"/>
    </source>
</evidence>
<accession>A0AAE5TUN5</accession>
<dbReference type="InterPro" id="IPR050390">
    <property type="entry name" value="C5-Methyltransferase"/>
</dbReference>
<dbReference type="SUPFAM" id="SSF53335">
    <property type="entry name" value="S-adenosyl-L-methionine-dependent methyltransferases"/>
    <property type="match status" value="1"/>
</dbReference>
<dbReference type="PROSITE" id="PS00094">
    <property type="entry name" value="C5_MTASE_1"/>
    <property type="match status" value="1"/>
</dbReference>
<dbReference type="GO" id="GO:0003886">
    <property type="term" value="F:DNA (cytosine-5-)-methyltransferase activity"/>
    <property type="evidence" value="ECO:0007669"/>
    <property type="project" value="UniProtKB-EC"/>
</dbReference>
<dbReference type="InterPro" id="IPR001525">
    <property type="entry name" value="C5_MeTfrase"/>
</dbReference>
<dbReference type="InterPro" id="IPR029063">
    <property type="entry name" value="SAM-dependent_MTases_sf"/>
</dbReference>
<comment type="catalytic activity">
    <reaction evidence="5 8">
        <text>a 2'-deoxycytidine in DNA + S-adenosyl-L-methionine = a 5-methyl-2'-deoxycytidine in DNA + S-adenosyl-L-homocysteine + H(+)</text>
        <dbReference type="Rhea" id="RHEA:13681"/>
        <dbReference type="Rhea" id="RHEA-COMP:11369"/>
        <dbReference type="Rhea" id="RHEA-COMP:11370"/>
        <dbReference type="ChEBI" id="CHEBI:15378"/>
        <dbReference type="ChEBI" id="CHEBI:57856"/>
        <dbReference type="ChEBI" id="CHEBI:59789"/>
        <dbReference type="ChEBI" id="CHEBI:85452"/>
        <dbReference type="ChEBI" id="CHEBI:85454"/>
        <dbReference type="EC" id="2.1.1.37"/>
    </reaction>
</comment>
<evidence type="ECO:0000256" key="6">
    <source>
        <dbReference type="PROSITE-ProRule" id="PRU01016"/>
    </source>
</evidence>
<comment type="similarity">
    <text evidence="6 7">Belongs to the class I-like SAM-binding methyltransferase superfamily. C5-methyltransferase family.</text>
</comment>
<dbReference type="PROSITE" id="PS51679">
    <property type="entry name" value="SAM_MT_C5"/>
    <property type="match status" value="1"/>
</dbReference>
<dbReference type="Pfam" id="PF00145">
    <property type="entry name" value="DNA_methylase"/>
    <property type="match status" value="1"/>
</dbReference>
<dbReference type="Gene3D" id="3.40.50.150">
    <property type="entry name" value="Vaccinia Virus protein VP39"/>
    <property type="match status" value="1"/>
</dbReference>
<keyword evidence="10" id="KW-1185">Reference proteome</keyword>
<dbReference type="EC" id="2.1.1.37" evidence="8"/>
<dbReference type="RefSeq" id="WP_063856466.1">
    <property type="nucleotide sequence ID" value="NZ_CP034998.1"/>
</dbReference>
<dbReference type="EMBL" id="CP034998">
    <property type="protein sequence ID" value="QAS77872.1"/>
    <property type="molecule type" value="Genomic_DNA"/>
</dbReference>
<evidence type="ECO:0000256" key="5">
    <source>
        <dbReference type="ARBA" id="ARBA00047422"/>
    </source>
</evidence>
<evidence type="ECO:0000313" key="9">
    <source>
        <dbReference type="EMBL" id="QAS77872.1"/>
    </source>
</evidence>
<proteinExistence type="inferred from homology"/>
<evidence type="ECO:0000256" key="7">
    <source>
        <dbReference type="RuleBase" id="RU000416"/>
    </source>
</evidence>
<feature type="active site" evidence="6">
    <location>
        <position position="76"/>
    </location>
</feature>
<dbReference type="InterPro" id="IPR018117">
    <property type="entry name" value="C5_DNA_meth_AS"/>
</dbReference>
<evidence type="ECO:0000256" key="8">
    <source>
        <dbReference type="RuleBase" id="RU000417"/>
    </source>
</evidence>
<dbReference type="PANTHER" id="PTHR10629:SF52">
    <property type="entry name" value="DNA (CYTOSINE-5)-METHYLTRANSFERASE 1"/>
    <property type="match status" value="1"/>
</dbReference>
<dbReference type="GO" id="GO:0044027">
    <property type="term" value="P:negative regulation of gene expression via chromosomal CpG island methylation"/>
    <property type="evidence" value="ECO:0007669"/>
    <property type="project" value="TreeGrafter"/>
</dbReference>
<dbReference type="Gene3D" id="3.90.120.10">
    <property type="entry name" value="DNA Methylase, subunit A, domain 2"/>
    <property type="match status" value="1"/>
</dbReference>
<dbReference type="GO" id="GO:0003677">
    <property type="term" value="F:DNA binding"/>
    <property type="evidence" value="ECO:0007669"/>
    <property type="project" value="TreeGrafter"/>
</dbReference>
<gene>
    <name evidence="9" type="primary">dcm</name>
    <name evidence="9" type="ORF">CO657_07165</name>
</gene>
<evidence type="ECO:0000256" key="4">
    <source>
        <dbReference type="ARBA" id="ARBA00022747"/>
    </source>
</evidence>
<sequence>MTLTCGALFSGIGGFCLGFEQAGFESSWAVEIDDHAAETYRKNLPHVRLITKSVSEIDVVEDALSPVDILHAGFPCQSFSQAGEKKGFEDPRGRLFFEIIRIIEQFGDRKPKVLVLENAPFLRYGEGGAWFLEVQRAIQKAGYWFRPENAQELSAFELTELPQQRTRLFMVALSMEHFNSGRFNFPAEKNATPKRLRDYISFDESVADEYYLDSENRYYKMISEAVTDRERLYQLRKYEVRAKEAGVCPTLTANMGLGGHNVPFIMNGHGLRKLTEDECLRLQGFPEDFSFPDVVPRAKRYTQVGNAIAVPVAKLLAERVKAKLVNGVS</sequence>
<evidence type="ECO:0000256" key="2">
    <source>
        <dbReference type="ARBA" id="ARBA00022679"/>
    </source>
</evidence>
<protein>
    <recommendedName>
        <fullName evidence="8">Cytosine-specific methyltransferase</fullName>
        <ecNumber evidence="8">2.1.1.37</ecNumber>
    </recommendedName>
</protein>
<keyword evidence="2 6" id="KW-0808">Transferase</keyword>
<evidence type="ECO:0000256" key="3">
    <source>
        <dbReference type="ARBA" id="ARBA00022691"/>
    </source>
</evidence>
<dbReference type="Proteomes" id="UP000220927">
    <property type="component" value="Chromosome"/>
</dbReference>
<dbReference type="GO" id="GO:0032259">
    <property type="term" value="P:methylation"/>
    <property type="evidence" value="ECO:0007669"/>
    <property type="project" value="UniProtKB-KW"/>
</dbReference>
<dbReference type="CDD" id="cd00315">
    <property type="entry name" value="Cyt_C5_DNA_methylase"/>
    <property type="match status" value="1"/>
</dbReference>
<evidence type="ECO:0000313" key="10">
    <source>
        <dbReference type="Proteomes" id="UP000220927"/>
    </source>
</evidence>
<dbReference type="PROSITE" id="PS00095">
    <property type="entry name" value="C5_MTASE_2"/>
    <property type="match status" value="1"/>
</dbReference>
<dbReference type="InterPro" id="IPR031303">
    <property type="entry name" value="C5_meth_CS"/>
</dbReference>
<keyword evidence="3 6" id="KW-0949">S-adenosyl-L-methionine</keyword>
<dbReference type="GO" id="GO:0009307">
    <property type="term" value="P:DNA restriction-modification system"/>
    <property type="evidence" value="ECO:0007669"/>
    <property type="project" value="UniProtKB-KW"/>
</dbReference>
<keyword evidence="1 6" id="KW-0489">Methyltransferase</keyword>
<name>A0AAE5TUN5_9HYPH</name>
<reference evidence="9 10" key="1">
    <citation type="submission" date="2019-01" db="EMBL/GenBank/DDBJ databases">
        <title>Genomic insights into the origins and evolution of symbiotic genes in the Phaseolus vulgaris microsymbionts.</title>
        <authorList>
            <person name="Tong W."/>
        </authorList>
    </citation>
    <scope>NUCLEOTIDE SEQUENCE [LARGE SCALE GENOMIC DNA]</scope>
    <source>
        <strain evidence="9 10">FH23</strain>
    </source>
</reference>
<dbReference type="REBASE" id="297249">
    <property type="entry name" value="M.RacFH23ORF7165P"/>
</dbReference>
<dbReference type="PRINTS" id="PR00105">
    <property type="entry name" value="C5METTRFRASE"/>
</dbReference>
<dbReference type="KEGG" id="rad:CO657_07165"/>
<keyword evidence="4" id="KW-0680">Restriction system</keyword>
<organism evidence="9 10">
    <name type="scientific">Rhizobium acidisoli</name>
    <dbReference type="NCBI Taxonomy" id="1538158"/>
    <lineage>
        <taxon>Bacteria</taxon>
        <taxon>Pseudomonadati</taxon>
        <taxon>Pseudomonadota</taxon>
        <taxon>Alphaproteobacteria</taxon>
        <taxon>Hyphomicrobiales</taxon>
        <taxon>Rhizobiaceae</taxon>
        <taxon>Rhizobium/Agrobacterium group</taxon>
        <taxon>Rhizobium</taxon>
    </lineage>
</organism>
<dbReference type="NCBIfam" id="TIGR00675">
    <property type="entry name" value="dcm"/>
    <property type="match status" value="1"/>
</dbReference>
<dbReference type="AlphaFoldDB" id="A0AAE5TUN5"/>